<reference evidence="5" key="1">
    <citation type="journal article" date="2019" name="Int. J. Syst. Evol. Microbiol.">
        <title>The Global Catalogue of Microorganisms (GCM) 10K type strain sequencing project: providing services to taxonomists for standard genome sequencing and annotation.</title>
        <authorList>
            <consortium name="The Broad Institute Genomics Platform"/>
            <consortium name="The Broad Institute Genome Sequencing Center for Infectious Disease"/>
            <person name="Wu L."/>
            <person name="Ma J."/>
        </authorList>
    </citation>
    <scope>NUCLEOTIDE SEQUENCE [LARGE SCALE GENOMIC DNA]</scope>
    <source>
        <strain evidence="5">CECT 8472</strain>
    </source>
</reference>
<dbReference type="EMBL" id="JBHSCW010000001">
    <property type="protein sequence ID" value="MFC4350344.1"/>
    <property type="molecule type" value="Genomic_DNA"/>
</dbReference>
<gene>
    <name evidence="4" type="ORF">ACFOW6_02180</name>
</gene>
<evidence type="ECO:0000256" key="2">
    <source>
        <dbReference type="PROSITE-ProRule" id="PRU00110"/>
    </source>
</evidence>
<evidence type="ECO:0000256" key="1">
    <source>
        <dbReference type="ARBA" id="ARBA00023012"/>
    </source>
</evidence>
<evidence type="ECO:0000259" key="3">
    <source>
        <dbReference type="PROSITE" id="PS50894"/>
    </source>
</evidence>
<dbReference type="RefSeq" id="WP_382420683.1">
    <property type="nucleotide sequence ID" value="NZ_JBHSCW010000001.1"/>
</dbReference>
<accession>A0ABV8UIM0</accession>
<name>A0ABV8UIM0_9PROT</name>
<keyword evidence="1" id="KW-0902">Two-component regulatory system</keyword>
<dbReference type="SUPFAM" id="SSF47226">
    <property type="entry name" value="Histidine-containing phosphotransfer domain, HPT domain"/>
    <property type="match status" value="1"/>
</dbReference>
<dbReference type="Pfam" id="PF01627">
    <property type="entry name" value="Hpt"/>
    <property type="match status" value="1"/>
</dbReference>
<sequence>MARDKADPGARLRELQRGFLERTDGEIAELESLYAGETLDRAEALASIERIAHRIAGGGGTFGFPELSTAAEALEQAAGRAQSEGGKTLEDLAPLVVELRRVHDALSPV</sequence>
<keyword evidence="5" id="KW-1185">Reference proteome</keyword>
<feature type="modified residue" description="Phosphohistidine" evidence="2">
    <location>
        <position position="53"/>
    </location>
</feature>
<evidence type="ECO:0000313" key="5">
    <source>
        <dbReference type="Proteomes" id="UP001595799"/>
    </source>
</evidence>
<dbReference type="InterPro" id="IPR036641">
    <property type="entry name" value="HPT_dom_sf"/>
</dbReference>
<dbReference type="PROSITE" id="PS50894">
    <property type="entry name" value="HPT"/>
    <property type="match status" value="1"/>
</dbReference>
<dbReference type="Gene3D" id="1.20.120.160">
    <property type="entry name" value="HPT domain"/>
    <property type="match status" value="1"/>
</dbReference>
<protein>
    <submittedName>
        <fullName evidence="4">Hpt domain-containing protein</fullName>
    </submittedName>
</protein>
<dbReference type="InterPro" id="IPR008207">
    <property type="entry name" value="Sig_transdc_His_kin_Hpt_dom"/>
</dbReference>
<comment type="caution">
    <text evidence="4">The sequence shown here is derived from an EMBL/GenBank/DDBJ whole genome shotgun (WGS) entry which is preliminary data.</text>
</comment>
<keyword evidence="2" id="KW-0597">Phosphoprotein</keyword>
<organism evidence="4 5">
    <name type="scientific">Fodinicurvata halophila</name>
    <dbReference type="NCBI Taxonomy" id="1419723"/>
    <lineage>
        <taxon>Bacteria</taxon>
        <taxon>Pseudomonadati</taxon>
        <taxon>Pseudomonadota</taxon>
        <taxon>Alphaproteobacteria</taxon>
        <taxon>Rhodospirillales</taxon>
        <taxon>Rhodovibrionaceae</taxon>
        <taxon>Fodinicurvata</taxon>
    </lineage>
</organism>
<feature type="domain" description="HPt" evidence="3">
    <location>
        <begin position="8"/>
        <end position="109"/>
    </location>
</feature>
<dbReference type="Proteomes" id="UP001595799">
    <property type="component" value="Unassembled WGS sequence"/>
</dbReference>
<evidence type="ECO:0000313" key="4">
    <source>
        <dbReference type="EMBL" id="MFC4350344.1"/>
    </source>
</evidence>
<proteinExistence type="predicted"/>